<dbReference type="Pfam" id="PF13960">
    <property type="entry name" value="DUF4218"/>
    <property type="match status" value="1"/>
</dbReference>
<protein>
    <submittedName>
        <fullName evidence="4">Transposon protein, putative, CACTA, En/Spm sub-class</fullName>
    </submittedName>
</protein>
<evidence type="ECO:0000259" key="3">
    <source>
        <dbReference type="Pfam" id="PF13960"/>
    </source>
</evidence>
<dbReference type="Pfam" id="PF02992">
    <property type="entry name" value="Transposase_21"/>
    <property type="match status" value="1"/>
</dbReference>
<name>Q10P90_ORYSJ</name>
<feature type="compositionally biased region" description="Low complexity" evidence="1">
    <location>
        <begin position="838"/>
        <end position="858"/>
    </location>
</feature>
<feature type="compositionally biased region" description="Low complexity" evidence="1">
    <location>
        <begin position="953"/>
        <end position="968"/>
    </location>
</feature>
<gene>
    <name evidence="4" type="ordered locus">LOC_Os03g13920</name>
</gene>
<reference evidence="4" key="2">
    <citation type="submission" date="2006-06" db="EMBL/GenBank/DDBJ databases">
        <authorList>
            <person name="Buell R."/>
            <person name="Wing R.A."/>
            <person name="McCombie W.A."/>
            <person name="Ouyang S."/>
        </authorList>
    </citation>
    <scope>NUCLEOTIDE SEQUENCE</scope>
</reference>
<proteinExistence type="predicted"/>
<feature type="compositionally biased region" description="Pro residues" evidence="1">
    <location>
        <begin position="826"/>
        <end position="837"/>
    </location>
</feature>
<dbReference type="AlphaFoldDB" id="Q10P90"/>
<organism evidence="4">
    <name type="scientific">Oryza sativa subsp. japonica</name>
    <name type="common">Rice</name>
    <dbReference type="NCBI Taxonomy" id="39947"/>
    <lineage>
        <taxon>Eukaryota</taxon>
        <taxon>Viridiplantae</taxon>
        <taxon>Streptophyta</taxon>
        <taxon>Embryophyta</taxon>
        <taxon>Tracheophyta</taxon>
        <taxon>Spermatophyta</taxon>
        <taxon>Magnoliopsida</taxon>
        <taxon>Liliopsida</taxon>
        <taxon>Poales</taxon>
        <taxon>Poaceae</taxon>
        <taxon>BOP clade</taxon>
        <taxon>Oryzoideae</taxon>
        <taxon>Oryzeae</taxon>
        <taxon>Oryzinae</taxon>
        <taxon>Oryza</taxon>
        <taxon>Oryza sativa</taxon>
    </lineage>
</organism>
<evidence type="ECO:0000256" key="1">
    <source>
        <dbReference type="SAM" id="MobiDB-lite"/>
    </source>
</evidence>
<dbReference type="InterPro" id="IPR025312">
    <property type="entry name" value="DUF4216"/>
</dbReference>
<feature type="compositionally biased region" description="Low complexity" evidence="1">
    <location>
        <begin position="866"/>
        <end position="886"/>
    </location>
</feature>
<feature type="compositionally biased region" description="Low complexity" evidence="1">
    <location>
        <begin position="790"/>
        <end position="821"/>
    </location>
</feature>
<accession>Q10P90</accession>
<reference evidence="4" key="1">
    <citation type="journal article" date="2005" name="Genome Res.">
        <title>Sequence, annotation, and analysis of synteny between rice chromosome 3 and diverged grass species.</title>
        <authorList>
            <consortium name="Rice Chromosome 3 Sequencing Consortium"/>
            <person name="Buell C.R."/>
            <person name="Yuan Q."/>
            <person name="Ouyang S."/>
            <person name="Liu J."/>
            <person name="Zhu W."/>
            <person name="Wang A."/>
            <person name="Maiti R."/>
            <person name="Haas B."/>
            <person name="Wortman J."/>
            <person name="Pertea M."/>
            <person name="Jones K.M."/>
            <person name="Kim M."/>
            <person name="Overton L."/>
            <person name="Tsitrin T."/>
            <person name="Fadrosh D."/>
            <person name="Bera J."/>
            <person name="Weaver B."/>
            <person name="Jin S."/>
            <person name="Johri S."/>
            <person name="Reardon M."/>
            <person name="Webb K."/>
            <person name="Hill J."/>
            <person name="Moffat K."/>
            <person name="Tallon L."/>
            <person name="Van Aken S."/>
            <person name="Lewis M."/>
            <person name="Utterback T."/>
            <person name="Feldblyum T."/>
            <person name="Zismann V."/>
            <person name="Iobst S."/>
            <person name="Hsiao J."/>
            <person name="de Vazeille A.R."/>
            <person name="Salzberg S.L."/>
            <person name="White O."/>
            <person name="Fraser C."/>
            <person name="Yu Y."/>
            <person name="Kim H."/>
            <person name="Rambo T."/>
            <person name="Currie J."/>
            <person name="Collura K."/>
            <person name="Kernodle-Thompson S."/>
            <person name="Wei F."/>
            <person name="Kudrna K."/>
            <person name="Ammiraju J.S."/>
            <person name="Luo M."/>
            <person name="Goicoechea J.L."/>
            <person name="Wing R.A."/>
            <person name="Henry D."/>
            <person name="Oates R."/>
            <person name="Palmer M."/>
            <person name="Pries G."/>
            <person name="Saski C."/>
            <person name="Simmons J."/>
            <person name="Soderlund C."/>
            <person name="Nelson W."/>
            <person name="de la Bastide M."/>
            <person name="Spiegel L."/>
            <person name="Nascimento L."/>
            <person name="Huang E."/>
            <person name="Preston R."/>
            <person name="Zutavern T."/>
            <person name="Palmer L."/>
            <person name="O'Shaughnessy A."/>
            <person name="Dike S."/>
            <person name="McCombie W.R."/>
            <person name="Minx P."/>
            <person name="Cordum H."/>
            <person name="Wilson R."/>
            <person name="Jin W."/>
            <person name="Lee H.R."/>
            <person name="Jiang J."/>
            <person name="Jackson S."/>
        </authorList>
    </citation>
    <scope>NUCLEOTIDE SEQUENCE [LARGE SCALE GENOMIC DNA]</scope>
</reference>
<dbReference type="InterPro" id="IPR025452">
    <property type="entry name" value="DUF4218"/>
</dbReference>
<feature type="domain" description="DUF4216" evidence="2">
    <location>
        <begin position="658"/>
        <end position="722"/>
    </location>
</feature>
<evidence type="ECO:0000259" key="2">
    <source>
        <dbReference type="Pfam" id="PF13952"/>
    </source>
</evidence>
<dbReference type="InterPro" id="IPR004242">
    <property type="entry name" value="Transposase_21"/>
</dbReference>
<feature type="domain" description="DUF4218" evidence="3">
    <location>
        <begin position="428"/>
        <end position="530"/>
    </location>
</feature>
<dbReference type="PANTHER" id="PTHR48258">
    <property type="entry name" value="DUF4218 DOMAIN-CONTAINING PROTEIN-RELATED"/>
    <property type="match status" value="1"/>
</dbReference>
<evidence type="ECO:0000313" key="4">
    <source>
        <dbReference type="EMBL" id="ABF94910.1"/>
    </source>
</evidence>
<dbReference type="Pfam" id="PF13952">
    <property type="entry name" value="DUF4216"/>
    <property type="match status" value="1"/>
</dbReference>
<feature type="region of interest" description="Disordered" evidence="1">
    <location>
        <begin position="781"/>
        <end position="974"/>
    </location>
</feature>
<feature type="compositionally biased region" description="Low complexity" evidence="1">
    <location>
        <begin position="895"/>
        <end position="905"/>
    </location>
</feature>
<sequence length="1111" mass="125708">MVDVDHDLLQDMLRDVEDPAQNERDGMKFNRLVSDSETPLYAGCKAKHTNLSVTLDLMKLKASSGWTDKSFTDLLGILKAMLPVENTLPETTYEAKQVLCPLGLEASRYKRKKSADEGNKSKRGGPAKVVWYLPIIDRFKRIFANPNEAKLVQGNLAMISMYSWSLLSTIWRFFGKKENFKLRVLLFCTINDYPALGNLSGQTIKGKKACSDCKEHTRNRWLKKSRKMVYMGHRRWLPLRHAFRRKKKIFNGKRELQPAPKDLSGDEVHNMVKDISNEFGKKKKRSKTKEKEKNACESLVGLMMNIPGKTKDGLNTRLDLQDMNIRSELQPIRDAETGKVYLPLACHTLSKDEKIAMLSCLKDIKVPLGYSARISKYVKLDDLKLVGMKSHDCHVLITQILPVAIRGILPPKVRHTIQRLCAFFNAIGQKVIDPEDLDGLQTDIVNTLCHLEMFFPLSFFDIMVHLPIHLVKQTKLCGPAFLREMWLFERYMGFLKSYVRNRAKPEGSIIEGYTTEEAIEFCVNYMSDADPIGVPASRHEGRLLEVGPYFEEHLAKIRDEKLGRSDVWINREHNSRFNEWFKNRVTMSTDVPNETVQLLGMGPSWTVDTWQGYDINRYTFYTVKQDDKSIVQNSGVRIDAFQDQVGSNTYYDRIEEIWELNYVKFKVTLFRCRWVNLRTGVKADKEGFTLVDLSKVGYADEPFVLAKQVEQIFYIKDPSNKKMHIMRDGKRRIVGVDNIVDEEKYNHNLHVRPHIDLDDDPQEPVAYACSDHTEVSRLLRTLAPPPTPTSPLSSSLAATATETATAATEPAAAATEPAASTDWRRPPPSPAPPPPPLSSLAKPAAVATDAEPAAAATEPPRPSIRTTAATSPTTPTEPAAAATTEPLHQPDRCRPSSSSPPASSSTHVADPHLARRRPPGADLPDRHLHRPAPPSTEPDADPQMMSQHGEPMSTTTSGSSRTRTPRTGNKIPKERFRITAVDTVGLPTSPRKILSRFWSICGVIGRQKFSILQDDIKLVPAAGKDIAWLTFKDSFDYPAEHEDRLRRAAFKVMGNAWKKFKTKLVGEFIYNPVNPDPREKFPWITEQVWEEFHAKKSTPESRAKSEAYRLL</sequence>
<dbReference type="EMBL" id="DP000009">
    <property type="protein sequence ID" value="ABF94910.1"/>
    <property type="molecule type" value="Genomic_DNA"/>
</dbReference>
<dbReference type="PANTHER" id="PTHR48258:SF9">
    <property type="entry name" value="OS01G0348150 PROTEIN"/>
    <property type="match status" value="1"/>
</dbReference>